<organism evidence="4 5">
    <name type="scientific">Lentinula lateritia</name>
    <dbReference type="NCBI Taxonomy" id="40482"/>
    <lineage>
        <taxon>Eukaryota</taxon>
        <taxon>Fungi</taxon>
        <taxon>Dikarya</taxon>
        <taxon>Basidiomycota</taxon>
        <taxon>Agaricomycotina</taxon>
        <taxon>Agaricomycetes</taxon>
        <taxon>Agaricomycetidae</taxon>
        <taxon>Agaricales</taxon>
        <taxon>Marasmiineae</taxon>
        <taxon>Omphalotaceae</taxon>
        <taxon>Lentinula</taxon>
    </lineage>
</organism>
<sequence>MSVTIRFIVPFSSTDCGRLLQRPSNKLSAHTQSNSPIANPGHFNPLQNSPRRDTLFLMMSISFGGLGLMSIRRPFSELAAIVLGKGDIQSMFCVVVFCIVFFVLAYLTNPSENSFRAYLTELSFRQHLSRLDDNNDDDDPVVPEKSSASHLSFRTGAVDIHHNLPFENRSPFHFANRASVSLRTPKHVFHSFGIFTIAAIIPLAKTDRAQQDQGDSTISDSWFIGAFGKWWRGGVFETWYQDVITRSGDEQSWSSGILGMKTLDRLNELNALPGLPFTTRNLPPHGPSRGSPPRLRNREKSSQRNVMVSPRSSSPPPLPKSVSLPLHAPRTTQSLPERNGPHALAHSHSSPMPSEQINKPAATTPTSFDQSPRVVELLHQISASKSTILDLRGQLNESHSAASQSHASLQSDLVAFRERKRQEDTTKNDLKARTKTLEDSKRTAESAKRDSEKRLRSAESARHDAAQRIEHLDKEIIHLQNLLADDTAFLTRRQNSNFNSEAEQMIAAELEHKKKEIQVAENVVTALSLRARELEERLAEKKERVRLMLERVEAQKQEQAIPPSSPVEQYDTWSPTSDIPDNHFPVHSHNSSGYTETDDVSYNYSGEMPVGRPSKSSLNLVSDFNESSLSTARPVNQVQGYFERPMNALGRPPLPLNFSPFDEMPQTPAVVISPSTSSSLISSSLISSLDDVDGLSRSFQSESDIFLERDWKEKKTHSRQQSSQQPEGNIVCTHTTVSPTGDGFEHDPFEVRVFAPRGHDGFAQVTDNSLKRNHSESFTPVHINADLEPVVADKTHNRRWFSLSAKTKAKKGLNPDAKVFDFNRFQNKSVSATAVPVMQGVSPPVYDALNPNGLGPTLVSSTTTDNNFLRAFAPSPAEREALQRVLGGSSNGSLERLPSLSDVGSIPSSPSHIHAKSDDHASPPFEQPQRHVPSWLQSLPRIRKPNFSPWDDEESAPTSTTVVGGPHRFLGGGKA</sequence>
<keyword evidence="1" id="KW-0175">Coiled coil</keyword>
<dbReference type="EMBL" id="JANVFT010000016">
    <property type="protein sequence ID" value="KAJ4498271.1"/>
    <property type="molecule type" value="Genomic_DNA"/>
</dbReference>
<evidence type="ECO:0000256" key="3">
    <source>
        <dbReference type="SAM" id="Phobius"/>
    </source>
</evidence>
<evidence type="ECO:0000256" key="2">
    <source>
        <dbReference type="SAM" id="MobiDB-lite"/>
    </source>
</evidence>
<protein>
    <recommendedName>
        <fullName evidence="6">Proteophosphoglycan ppg4</fullName>
    </recommendedName>
</protein>
<feature type="transmembrane region" description="Helical" evidence="3">
    <location>
        <begin position="91"/>
        <end position="108"/>
    </location>
</feature>
<feature type="region of interest" description="Disordered" evidence="2">
    <location>
        <begin position="274"/>
        <end position="370"/>
    </location>
</feature>
<keyword evidence="3" id="KW-1133">Transmembrane helix</keyword>
<feature type="region of interest" description="Disordered" evidence="2">
    <location>
        <begin position="417"/>
        <end position="462"/>
    </location>
</feature>
<keyword evidence="5" id="KW-1185">Reference proteome</keyword>
<feature type="compositionally biased region" description="Polar residues" evidence="2">
    <location>
        <begin position="347"/>
        <end position="370"/>
    </location>
</feature>
<keyword evidence="3" id="KW-0472">Membrane</keyword>
<evidence type="ECO:0008006" key="6">
    <source>
        <dbReference type="Google" id="ProtNLM"/>
    </source>
</evidence>
<comment type="caution">
    <text evidence="4">The sequence shown here is derived from an EMBL/GenBank/DDBJ whole genome shotgun (WGS) entry which is preliminary data.</text>
</comment>
<feature type="region of interest" description="Disordered" evidence="2">
    <location>
        <begin position="888"/>
        <end position="975"/>
    </location>
</feature>
<evidence type="ECO:0000313" key="5">
    <source>
        <dbReference type="Proteomes" id="UP001150217"/>
    </source>
</evidence>
<keyword evidence="3" id="KW-0812">Transmembrane</keyword>
<feature type="coiled-coil region" evidence="1">
    <location>
        <begin position="517"/>
        <end position="558"/>
    </location>
</feature>
<evidence type="ECO:0000256" key="1">
    <source>
        <dbReference type="SAM" id="Coils"/>
    </source>
</evidence>
<feature type="transmembrane region" description="Helical" evidence="3">
    <location>
        <begin position="54"/>
        <end position="71"/>
    </location>
</feature>
<accession>A0ABQ8VPQ4</accession>
<name>A0ABQ8VPQ4_9AGAR</name>
<evidence type="ECO:0000313" key="4">
    <source>
        <dbReference type="EMBL" id="KAJ4498271.1"/>
    </source>
</evidence>
<gene>
    <name evidence="4" type="ORF">C8R41DRAFT_916513</name>
</gene>
<proteinExistence type="predicted"/>
<dbReference type="Proteomes" id="UP001150217">
    <property type="component" value="Unassembled WGS sequence"/>
</dbReference>
<reference evidence="4" key="1">
    <citation type="submission" date="2022-08" db="EMBL/GenBank/DDBJ databases">
        <title>A Global Phylogenomic Analysis of the Shiitake Genus Lentinula.</title>
        <authorList>
            <consortium name="DOE Joint Genome Institute"/>
            <person name="Sierra-Patev S."/>
            <person name="Min B."/>
            <person name="Naranjo-Ortiz M."/>
            <person name="Looney B."/>
            <person name="Konkel Z."/>
            <person name="Slot J.C."/>
            <person name="Sakamoto Y."/>
            <person name="Steenwyk J.L."/>
            <person name="Rokas A."/>
            <person name="Carro J."/>
            <person name="Camarero S."/>
            <person name="Ferreira P."/>
            <person name="Molpeceres G."/>
            <person name="Ruiz-Duenas F.J."/>
            <person name="Serrano A."/>
            <person name="Henrissat B."/>
            <person name="Drula E."/>
            <person name="Hughes K.W."/>
            <person name="Mata J.L."/>
            <person name="Ishikawa N.K."/>
            <person name="Vargas-Isla R."/>
            <person name="Ushijima S."/>
            <person name="Smith C.A."/>
            <person name="Ahrendt S."/>
            <person name="Andreopoulos W."/>
            <person name="He G."/>
            <person name="Labutti K."/>
            <person name="Lipzen A."/>
            <person name="Ng V."/>
            <person name="Riley R."/>
            <person name="Sandor L."/>
            <person name="Barry K."/>
            <person name="Martinez A.T."/>
            <person name="Xiao Y."/>
            <person name="Gibbons J.G."/>
            <person name="Terashima K."/>
            <person name="Grigoriev I.V."/>
            <person name="Hibbett D.S."/>
        </authorList>
    </citation>
    <scope>NUCLEOTIDE SEQUENCE</scope>
    <source>
        <strain evidence="4">RHP3577 ss4</strain>
    </source>
</reference>